<evidence type="ECO:0000313" key="1">
    <source>
        <dbReference type="EMBL" id="VVM05562.1"/>
    </source>
</evidence>
<sequence>MRLRFLAFWIRVRLGTEWIANGFREEVPKVLAAFKRSILSQLAGSGQPWIGLSSRIPTELNALLREFDLLPLFAHRPNGQGRGG</sequence>
<name>A0A5E6MJ80_9BACT</name>
<gene>
    <name evidence="1" type="ORF">MAMC_00673</name>
</gene>
<accession>A0A5E6MJ80</accession>
<reference evidence="1" key="1">
    <citation type="submission" date="2019-09" db="EMBL/GenBank/DDBJ databases">
        <authorList>
            <person name="Cremers G."/>
        </authorList>
    </citation>
    <scope>NUCLEOTIDE SEQUENCE [LARGE SCALE GENOMIC DNA]</scope>
    <source>
        <strain evidence="1">3B</strain>
    </source>
</reference>
<protein>
    <submittedName>
        <fullName evidence="1">Uncharacterized protein</fullName>
    </submittedName>
</protein>
<evidence type="ECO:0000313" key="2">
    <source>
        <dbReference type="Proteomes" id="UP000381693"/>
    </source>
</evidence>
<comment type="caution">
    <text evidence="1">The sequence shown here is derived from an EMBL/GenBank/DDBJ whole genome shotgun (WGS) entry which is preliminary data.</text>
</comment>
<dbReference type="Proteomes" id="UP000381693">
    <property type="component" value="Unassembled WGS sequence"/>
</dbReference>
<dbReference type="OrthoDB" id="9964772at2"/>
<keyword evidence="2" id="KW-1185">Reference proteome</keyword>
<proteinExistence type="predicted"/>
<dbReference type="AlphaFoldDB" id="A0A5E6MJ80"/>
<dbReference type="EMBL" id="CABFUZ020000093">
    <property type="protein sequence ID" value="VVM05562.1"/>
    <property type="molecule type" value="Genomic_DNA"/>
</dbReference>
<organism evidence="1 2">
    <name type="scientific">Methylacidimicrobium cyclopophantes</name>
    <dbReference type="NCBI Taxonomy" id="1041766"/>
    <lineage>
        <taxon>Bacteria</taxon>
        <taxon>Pseudomonadati</taxon>
        <taxon>Verrucomicrobiota</taxon>
        <taxon>Methylacidimicrobium</taxon>
    </lineage>
</organism>
<dbReference type="RefSeq" id="WP_142524756.1">
    <property type="nucleotide sequence ID" value="NZ_CABFUZ020000093.1"/>
</dbReference>